<evidence type="ECO:0000256" key="2">
    <source>
        <dbReference type="ARBA" id="ARBA00022527"/>
    </source>
</evidence>
<dbReference type="InterPro" id="IPR000719">
    <property type="entry name" value="Prot_kinase_dom"/>
</dbReference>
<feature type="binding site" evidence="15">
    <location>
        <position position="1701"/>
    </location>
    <ligand>
        <name>ATP</name>
        <dbReference type="ChEBI" id="CHEBI:30616"/>
    </ligand>
</feature>
<keyword evidence="11 17" id="KW-1133">Transmembrane helix</keyword>
<keyword evidence="5 18" id="KW-0732">Signal</keyword>
<evidence type="ECO:0000256" key="12">
    <source>
        <dbReference type="ARBA" id="ARBA00023136"/>
    </source>
</evidence>
<dbReference type="Proteomes" id="UP001341281">
    <property type="component" value="Chromosome 03"/>
</dbReference>
<keyword evidence="6" id="KW-0677">Repeat</keyword>
<dbReference type="Pfam" id="PF07714">
    <property type="entry name" value="PK_Tyr_Ser-Thr"/>
    <property type="match status" value="3"/>
</dbReference>
<evidence type="ECO:0000313" key="22">
    <source>
        <dbReference type="Proteomes" id="UP001341281"/>
    </source>
</evidence>
<evidence type="ECO:0000256" key="5">
    <source>
        <dbReference type="ARBA" id="ARBA00022729"/>
    </source>
</evidence>
<feature type="domain" description="Gnk2-homologous" evidence="20">
    <location>
        <begin position="1458"/>
        <end position="1566"/>
    </location>
</feature>
<dbReference type="FunFam" id="3.30.430.20:FF:000006">
    <property type="entry name" value="Receptor-like serine-threonine protein kinase"/>
    <property type="match status" value="1"/>
</dbReference>
<feature type="region of interest" description="Disordered" evidence="16">
    <location>
        <begin position="1975"/>
        <end position="2003"/>
    </location>
</feature>
<evidence type="ECO:0000259" key="20">
    <source>
        <dbReference type="PROSITE" id="PS51473"/>
    </source>
</evidence>
<evidence type="ECO:0008006" key="23">
    <source>
        <dbReference type="Google" id="ProtNLM"/>
    </source>
</evidence>
<evidence type="ECO:0000256" key="7">
    <source>
        <dbReference type="ARBA" id="ARBA00022741"/>
    </source>
</evidence>
<evidence type="ECO:0000313" key="21">
    <source>
        <dbReference type="EMBL" id="WVZ66183.1"/>
    </source>
</evidence>
<dbReference type="PROSITE" id="PS51473">
    <property type="entry name" value="GNK2"/>
    <property type="match status" value="5"/>
</dbReference>
<feature type="domain" description="Gnk2-homologous" evidence="20">
    <location>
        <begin position="30"/>
        <end position="132"/>
    </location>
</feature>
<evidence type="ECO:0000256" key="14">
    <source>
        <dbReference type="ARBA" id="ARBA00023180"/>
    </source>
</evidence>
<feature type="domain" description="Gnk2-homologous" evidence="20">
    <location>
        <begin position="747"/>
        <end position="849"/>
    </location>
</feature>
<dbReference type="GO" id="GO:0005524">
    <property type="term" value="F:ATP binding"/>
    <property type="evidence" value="ECO:0007669"/>
    <property type="project" value="UniProtKB-UniRule"/>
</dbReference>
<dbReference type="CDD" id="cd23509">
    <property type="entry name" value="Gnk2-like"/>
    <property type="match status" value="4"/>
</dbReference>
<feature type="compositionally biased region" description="Polar residues" evidence="16">
    <location>
        <begin position="1975"/>
        <end position="1986"/>
    </location>
</feature>
<protein>
    <recommendedName>
        <fullName evidence="23">Cysteine-rich receptor-like protein kinase 10</fullName>
    </recommendedName>
</protein>
<feature type="binding site" evidence="15">
    <location>
        <position position="346"/>
    </location>
    <ligand>
        <name>ATP</name>
        <dbReference type="ChEBI" id="CHEBI:30616"/>
    </ligand>
</feature>
<dbReference type="PROSITE" id="PS00108">
    <property type="entry name" value="PROTEIN_KINASE_ST"/>
    <property type="match status" value="2"/>
</dbReference>
<evidence type="ECO:0000256" key="17">
    <source>
        <dbReference type="SAM" id="Phobius"/>
    </source>
</evidence>
<feature type="domain" description="Gnk2-homologous" evidence="20">
    <location>
        <begin position="1342"/>
        <end position="1447"/>
    </location>
</feature>
<feature type="region of interest" description="Disordered" evidence="16">
    <location>
        <begin position="1270"/>
        <end position="1312"/>
    </location>
</feature>
<sequence>MAIPAQQRRVSPHLAAGLILASLLAPLAAAQPWPVCGNSSEYTANNKYQSNLNQISATLPTNASRALFATAVVGAAPDIVYALALCRGDSNASTCESCVAGAFPEAQQLCGFDDDVTLFYDDCSLTEREFTGTGAVRRRRRRAAQRHRRLRGYELVAAVRHGGGGLRQKCTPDLSPADCRSCLGDIIALTPQYLSGRQGGRIMGVRCNFRYELSKFFTGGPKLRLPTPLTPARAPNGVMPLMTPGKRTGTRMKIILAIALPVVAVILAITICLCFLRRILAREDAPSYSTKPEDLEGIGSLLLDLSTLRAATDNFAESNWVGEGGFGAVYKGKEYKLKNELLLVAKLQHKNLARLVGVCLQEHEKLLVYEYMPNRSIDTILFDPEKSKELDWGKRFNIINGIARGLNYLHEDSQLKIIHRDLKASNILLDSDYTPKISDFGLARLFGGDQSQVAASSVVGTYGYMAPEYAMRGHYSVKSDVFSFGILMLEILTARRSSGSYNLDESVDLISLVWEHWTAGTIFEIMDSSLRGNAPGDQMLKCIHIALLCVQDNPVDRPTISTVSIMLSSNTIALQAPLKPNQIQQLPIAPVSQGQCHRMNTTETNMSLKFIINPSIDRFSSTIAALLLAFLAAPPTAAPQPWPVCGRTGNYTQNSTYQSNLVLVSTALPKNASSSASLFATATAGATPDMVYALALCRGDTNASACAACAAAAFQGAPQLCAYSKDVTVYYDLCDLRFSNLNFLAGATNSKVNYLRNNVSAPAAAFDAAVGALLNATADRAAEDSSRRFATAEEAAGGGGAQCTPDMSQDGCRTCLADAIQKAPTVFSRSPAGWFAGVRCNYRYELYQFFSGAPLLHLPAPPAVAPPPAAGGGKATVACSVFFVLAALAAALLCLKRRKGCKNKTSPAPKIERGKCAVFDLHILQEATDNFNEKNKLGEGGFGAVFRGKLPDGQKIAVKKLSRCSRQGLNQLHNELQVLAELHHKKLVRLLGLCRHLDEMILVYEHIKNGSLDKFIFGLPSRRKILNWEQKFNIVLGIAKGILFKPKDHSPGFEANNILLDKNMNPKIADFGLARLLEGGHTQTRTVTVAGTYGYMAPDYAMFGKVSPKIDVFSFGVLVLEIITGRRNGSFDDSGRELNLLTDHFDLSSLKRAVQILLKPGEPDGKAVWNCWTKGTALLLINQPLDGQSKCRVLRCIHVGLLCVQEHPDDRPSISSVIVMLTRSRVKLQPPRQPAFVFGRDSSSSSAADQGIRGRKFVYERSDVTVEDVFSLNDRSETNDKSPAADAHGRRNRGHSPPPSPPTAHDPSRRGDMATAAPARLLPLALASLLLLLLLAPRAAAQPPWQICGKTGNYTANSTYQSNIASLATSLPANASRPGANLFAAGSAGAVPDTVYALALCRGDTNATACGACVSTAFQDAQQLCAYDKDAAVFYDTCYLRFSNQDFLTSSATAGDGGGDTMVLTNTQNVSSPARAFDAAVAALINATADYAAVNSSRRFATGEEGFDAAEPTIYGLTQCTPDMSSDGCRACLGSIISEMPQYFSGSQGGRIISMRCNFRYELYSFFSGSPSLRLAAPSTPAPAPAPSPAQVNVTPTANPPGRTRNKTGIVIAIVLPIVAAVLAIAMVCLCFFWRRRPAREQTPSYSANHEEIESIDSLLLEISMLRAATDNFAESNRLGEGGFGTVYKGVLPDDQEIAVKRLSQSSGQGIQELKNELVLVAKLQHKNLVRLLGVCLQEHEKLLVYEYMPNKSIDTILFDPEKSKELDWGKRVKIINGIARGLQYLHEDSQLKIIHRDLKASNVLLDSDYTPKISDFGLARLFGGDRSREVTNRVVGTYGYMSPEYAMRGHYSIKSDVFSFGVLVLEILTGSSGSGFINTEQSVDLLSLVWEHWTMGTIVEVMDPSLRGKVPTEQMLKCVHIGLLCVQDNPVDRPKMSTVNIMLSSGTMSLQSPLKPVFFIPKSGYNSTVYSESYPTASQTTSNGKSGAMSPNEVSITELEPR</sequence>
<dbReference type="FunFam" id="3.30.200.20:FF:000142">
    <property type="entry name" value="Cysteine-rich receptor-like protein kinase 10"/>
    <property type="match status" value="1"/>
</dbReference>
<dbReference type="InterPro" id="IPR002902">
    <property type="entry name" value="GNK2"/>
</dbReference>
<dbReference type="InterPro" id="IPR038408">
    <property type="entry name" value="GNK2_sf"/>
</dbReference>
<feature type="domain" description="Protein kinase" evidence="19">
    <location>
        <begin position="315"/>
        <end position="567"/>
    </location>
</feature>
<organism evidence="21 22">
    <name type="scientific">Paspalum notatum var. saurae</name>
    <dbReference type="NCBI Taxonomy" id="547442"/>
    <lineage>
        <taxon>Eukaryota</taxon>
        <taxon>Viridiplantae</taxon>
        <taxon>Streptophyta</taxon>
        <taxon>Embryophyta</taxon>
        <taxon>Tracheophyta</taxon>
        <taxon>Spermatophyta</taxon>
        <taxon>Magnoliopsida</taxon>
        <taxon>Liliopsida</taxon>
        <taxon>Poales</taxon>
        <taxon>Poaceae</taxon>
        <taxon>PACMAD clade</taxon>
        <taxon>Panicoideae</taxon>
        <taxon>Andropogonodae</taxon>
        <taxon>Paspaleae</taxon>
        <taxon>Paspalinae</taxon>
        <taxon>Paspalum</taxon>
    </lineage>
</organism>
<dbReference type="SMART" id="SM00220">
    <property type="entry name" value="S_TKc"/>
    <property type="match status" value="3"/>
</dbReference>
<dbReference type="PANTHER" id="PTHR27002">
    <property type="entry name" value="RECEPTOR-LIKE SERINE/THREONINE-PROTEIN KINASE SD1-8"/>
    <property type="match status" value="1"/>
</dbReference>
<feature type="signal peptide" evidence="18">
    <location>
        <begin position="1"/>
        <end position="30"/>
    </location>
</feature>
<keyword evidence="13" id="KW-1015">Disulfide bond</keyword>
<gene>
    <name evidence="21" type="ORF">U9M48_015445</name>
</gene>
<dbReference type="Gene3D" id="3.30.200.20">
    <property type="entry name" value="Phosphorylase Kinase, domain 1"/>
    <property type="match status" value="4"/>
</dbReference>
<dbReference type="Pfam" id="PF01657">
    <property type="entry name" value="Stress-antifung"/>
    <property type="match status" value="5"/>
</dbReference>
<feature type="transmembrane region" description="Helical" evidence="17">
    <location>
        <begin position="1610"/>
        <end position="1634"/>
    </location>
</feature>
<evidence type="ECO:0000256" key="6">
    <source>
        <dbReference type="ARBA" id="ARBA00022737"/>
    </source>
</evidence>
<keyword evidence="7 15" id="KW-0547">Nucleotide-binding</keyword>
<keyword evidence="2" id="KW-0723">Serine/threonine-protein kinase</keyword>
<evidence type="ECO:0000256" key="16">
    <source>
        <dbReference type="SAM" id="MobiDB-lite"/>
    </source>
</evidence>
<feature type="binding site" evidence="15">
    <location>
        <position position="960"/>
    </location>
    <ligand>
        <name>ATP</name>
        <dbReference type="ChEBI" id="CHEBI:30616"/>
    </ligand>
</feature>
<dbReference type="GO" id="GO:0004674">
    <property type="term" value="F:protein serine/threonine kinase activity"/>
    <property type="evidence" value="ECO:0007669"/>
    <property type="project" value="UniProtKB-KW"/>
</dbReference>
<accession>A0AAQ3T3W7</accession>
<evidence type="ECO:0000256" key="3">
    <source>
        <dbReference type="ARBA" id="ARBA00022679"/>
    </source>
</evidence>
<dbReference type="FunFam" id="3.30.200.20:FF:000162">
    <property type="entry name" value="Adenine nucleotide alpha hydrolase-like domain kinase"/>
    <property type="match status" value="1"/>
</dbReference>
<feature type="chain" id="PRO_5042975273" description="Cysteine-rich receptor-like protein kinase 10" evidence="18">
    <location>
        <begin position="31"/>
        <end position="2003"/>
    </location>
</feature>
<dbReference type="InterPro" id="IPR008271">
    <property type="entry name" value="Ser/Thr_kinase_AS"/>
</dbReference>
<evidence type="ECO:0000256" key="18">
    <source>
        <dbReference type="SAM" id="SignalP"/>
    </source>
</evidence>
<feature type="domain" description="Protein kinase" evidence="19">
    <location>
        <begin position="1673"/>
        <end position="1959"/>
    </location>
</feature>
<dbReference type="InterPro" id="IPR001245">
    <property type="entry name" value="Ser-Thr/Tyr_kinase_cat_dom"/>
</dbReference>
<keyword evidence="22" id="KW-1185">Reference proteome</keyword>
<reference evidence="21 22" key="1">
    <citation type="submission" date="2024-02" db="EMBL/GenBank/DDBJ databases">
        <title>High-quality chromosome-scale genome assembly of Pensacola bahiagrass (Paspalum notatum Flugge var. saurae).</title>
        <authorList>
            <person name="Vega J.M."/>
            <person name="Podio M."/>
            <person name="Orjuela J."/>
            <person name="Siena L.A."/>
            <person name="Pessino S.C."/>
            <person name="Combes M.C."/>
            <person name="Mariac C."/>
            <person name="Albertini E."/>
            <person name="Pupilli F."/>
            <person name="Ortiz J.P.A."/>
            <person name="Leblanc O."/>
        </authorList>
    </citation>
    <scope>NUCLEOTIDE SEQUENCE [LARGE SCALE GENOMIC DNA]</scope>
    <source>
        <strain evidence="21">R1</strain>
        <tissue evidence="21">Leaf</tissue>
    </source>
</reference>
<evidence type="ECO:0000256" key="10">
    <source>
        <dbReference type="ARBA" id="ARBA00022840"/>
    </source>
</evidence>
<comment type="subcellular location">
    <subcellularLocation>
        <location evidence="1">Membrane</location>
        <topology evidence="1">Single-pass membrane protein</topology>
    </subcellularLocation>
</comment>
<evidence type="ECO:0000259" key="19">
    <source>
        <dbReference type="PROSITE" id="PS50011"/>
    </source>
</evidence>
<dbReference type="PANTHER" id="PTHR27002:SF18">
    <property type="entry name" value="OS11G0549300 PROTEIN"/>
    <property type="match status" value="1"/>
</dbReference>
<keyword evidence="3" id="KW-0808">Transferase</keyword>
<name>A0AAQ3T3W7_PASNO</name>
<evidence type="ECO:0000256" key="4">
    <source>
        <dbReference type="ARBA" id="ARBA00022692"/>
    </source>
</evidence>
<dbReference type="FunFam" id="1.10.510.10:FF:000129">
    <property type="entry name" value="cysteine-rich receptor-like protein kinase 10"/>
    <property type="match status" value="3"/>
</dbReference>
<dbReference type="PROSITE" id="PS50011">
    <property type="entry name" value="PROTEIN_KINASE_DOM"/>
    <property type="match status" value="3"/>
</dbReference>
<keyword evidence="12 17" id="KW-0472">Membrane</keyword>
<dbReference type="FunFam" id="3.30.430.20:FF:000004">
    <property type="entry name" value="Receptor-like serine-threonine protein kinase"/>
    <property type="match status" value="2"/>
</dbReference>
<dbReference type="SUPFAM" id="SSF56112">
    <property type="entry name" value="Protein kinase-like (PK-like)"/>
    <property type="match status" value="3"/>
</dbReference>
<dbReference type="Gene3D" id="1.10.510.10">
    <property type="entry name" value="Transferase(Phosphotransferase) domain 1"/>
    <property type="match status" value="3"/>
</dbReference>
<dbReference type="Gene3D" id="3.30.430.20">
    <property type="entry name" value="Gnk2 domain, C-X8-C-X2-C motif"/>
    <property type="match status" value="6"/>
</dbReference>
<dbReference type="EMBL" id="CP144747">
    <property type="protein sequence ID" value="WVZ66183.1"/>
    <property type="molecule type" value="Genomic_DNA"/>
</dbReference>
<keyword evidence="8" id="KW-0418">Kinase</keyword>
<evidence type="ECO:0000256" key="9">
    <source>
        <dbReference type="ARBA" id="ARBA00022821"/>
    </source>
</evidence>
<dbReference type="PROSITE" id="PS00107">
    <property type="entry name" value="PROTEIN_KINASE_ATP"/>
    <property type="match status" value="3"/>
</dbReference>
<proteinExistence type="predicted"/>
<evidence type="ECO:0000256" key="8">
    <source>
        <dbReference type="ARBA" id="ARBA00022777"/>
    </source>
</evidence>
<feature type="domain" description="Protein kinase" evidence="19">
    <location>
        <begin position="931"/>
        <end position="1236"/>
    </location>
</feature>
<dbReference type="GO" id="GO:0042742">
    <property type="term" value="P:defense response to bacterium"/>
    <property type="evidence" value="ECO:0007669"/>
    <property type="project" value="UniProtKB-ARBA"/>
</dbReference>
<evidence type="ECO:0000256" key="13">
    <source>
        <dbReference type="ARBA" id="ARBA00023157"/>
    </source>
</evidence>
<evidence type="ECO:0000256" key="11">
    <source>
        <dbReference type="ARBA" id="ARBA00022989"/>
    </source>
</evidence>
<evidence type="ECO:0000256" key="15">
    <source>
        <dbReference type="PROSITE-ProRule" id="PRU10141"/>
    </source>
</evidence>
<keyword evidence="9" id="KW-0611">Plant defense</keyword>
<keyword evidence="4 17" id="KW-0812">Transmembrane</keyword>
<feature type="region of interest" description="Disordered" evidence="16">
    <location>
        <begin position="1578"/>
        <end position="1602"/>
    </location>
</feature>
<keyword evidence="10 15" id="KW-0067">ATP-binding</keyword>
<feature type="domain" description="Gnk2-homologous" evidence="20">
    <location>
        <begin position="639"/>
        <end position="743"/>
    </location>
</feature>
<feature type="transmembrane region" description="Helical" evidence="17">
    <location>
        <begin position="254"/>
        <end position="276"/>
    </location>
</feature>
<dbReference type="InterPro" id="IPR011009">
    <property type="entry name" value="Kinase-like_dom_sf"/>
</dbReference>
<dbReference type="InterPro" id="IPR017441">
    <property type="entry name" value="Protein_kinase_ATP_BS"/>
</dbReference>
<evidence type="ECO:0000256" key="1">
    <source>
        <dbReference type="ARBA" id="ARBA00004167"/>
    </source>
</evidence>
<dbReference type="GO" id="GO:0005886">
    <property type="term" value="C:plasma membrane"/>
    <property type="evidence" value="ECO:0007669"/>
    <property type="project" value="TreeGrafter"/>
</dbReference>
<dbReference type="CDD" id="cd14066">
    <property type="entry name" value="STKc_IRAK"/>
    <property type="match status" value="1"/>
</dbReference>
<keyword evidence="14" id="KW-0325">Glycoprotein</keyword>